<evidence type="ECO:0000313" key="3">
    <source>
        <dbReference type="Proteomes" id="UP000177698"/>
    </source>
</evidence>
<dbReference type="InterPro" id="IPR002716">
    <property type="entry name" value="PIN_dom"/>
</dbReference>
<name>A0A1F7IGE8_9BACT</name>
<accession>A0A1F7IGE8</accession>
<evidence type="ECO:0000259" key="1">
    <source>
        <dbReference type="Pfam" id="PF01850"/>
    </source>
</evidence>
<dbReference type="CDD" id="cd18689">
    <property type="entry name" value="PIN_VapC-like"/>
    <property type="match status" value="1"/>
</dbReference>
<evidence type="ECO:0000313" key="2">
    <source>
        <dbReference type="EMBL" id="OGK42434.1"/>
    </source>
</evidence>
<comment type="caution">
    <text evidence="2">The sequence shown here is derived from an EMBL/GenBank/DDBJ whole genome shotgun (WGS) entry which is preliminary data.</text>
</comment>
<dbReference type="InterPro" id="IPR029060">
    <property type="entry name" value="PIN-like_dom_sf"/>
</dbReference>
<dbReference type="STRING" id="1802056.A2954_01160"/>
<dbReference type="Gene3D" id="3.40.50.1010">
    <property type="entry name" value="5'-nuclease"/>
    <property type="match status" value="1"/>
</dbReference>
<feature type="domain" description="PIN" evidence="1">
    <location>
        <begin position="14"/>
        <end position="134"/>
    </location>
</feature>
<proteinExistence type="predicted"/>
<dbReference type="EMBL" id="MGAG01000002">
    <property type="protein sequence ID" value="OGK42434.1"/>
    <property type="molecule type" value="Genomic_DNA"/>
</dbReference>
<dbReference type="Proteomes" id="UP000177698">
    <property type="component" value="Unassembled WGS sequence"/>
</dbReference>
<organism evidence="2 3">
    <name type="scientific">Candidatus Roizmanbacteria bacterium RIFCSPLOWO2_01_FULL_37_12</name>
    <dbReference type="NCBI Taxonomy" id="1802056"/>
    <lineage>
        <taxon>Bacteria</taxon>
        <taxon>Candidatus Roizmaniibacteriota</taxon>
    </lineage>
</organism>
<protein>
    <recommendedName>
        <fullName evidence="1">PIN domain-containing protein</fullName>
    </recommendedName>
</protein>
<gene>
    <name evidence="2" type="ORF">A2954_01160</name>
</gene>
<reference evidence="2 3" key="1">
    <citation type="journal article" date="2016" name="Nat. Commun.">
        <title>Thousands of microbial genomes shed light on interconnected biogeochemical processes in an aquifer system.</title>
        <authorList>
            <person name="Anantharaman K."/>
            <person name="Brown C.T."/>
            <person name="Hug L.A."/>
            <person name="Sharon I."/>
            <person name="Castelle C.J."/>
            <person name="Probst A.J."/>
            <person name="Thomas B.C."/>
            <person name="Singh A."/>
            <person name="Wilkins M.J."/>
            <person name="Karaoz U."/>
            <person name="Brodie E.L."/>
            <person name="Williams K.H."/>
            <person name="Hubbard S.S."/>
            <person name="Banfield J.F."/>
        </authorList>
    </citation>
    <scope>NUCLEOTIDE SEQUENCE [LARGE SCALE GENOMIC DNA]</scope>
</reference>
<dbReference type="Pfam" id="PF01850">
    <property type="entry name" value="PIN"/>
    <property type="match status" value="1"/>
</dbReference>
<dbReference type="AlphaFoldDB" id="A0A1F7IGE8"/>
<dbReference type="SUPFAM" id="SSF88723">
    <property type="entry name" value="PIN domain-like"/>
    <property type="match status" value="1"/>
</dbReference>
<sequence length="146" mass="16478">MKRENSHDSSKKKYVLDSFALIALAKHETDFAKVEYLLAQAKQGNIRLYINIINLGEVFYTLIQDKKEAAPKLISATEHLPMRIIGIDIFLLKEAAKIKAKGGISYADAFVIATALKHDAIIVTGDKEFKKFEKLVKIEWLLTNSK</sequence>